<gene>
    <name evidence="5" type="ORF">HER31_17845</name>
</gene>
<sequence>MSAEKWIVRALLAAPTVVQKMVLGEPPLQIEGRIMDLQMQLLSKLARTKPSLDKLSVEHARAAVRTGIAMLASKPDSTVASHDISIEGPESALTVRVYQPQQLDTDAPAILYFHMGGFVVGDLDTNHDFCVTLAKTCGAKVYSVLYRKAPEHPFPAPIDDAFAAHQWLMRNATQQQVDPNRIAIAGDSAGGALTAILCQRLQAESLPQPKVQLMVYPGTSSTEVGSSFEACGNCYPLTMAEMAWFQQHFYASPDDLNHPYSAPMNSQNLQQLAPAIMVTAGFDPLRDQGIAYGNKLSNAGVAVTQIEISGLAHGFTSMAGGINEAKKANLLIAEQLKSLL</sequence>
<dbReference type="SUPFAM" id="SSF53474">
    <property type="entry name" value="alpha/beta-Hydrolases"/>
    <property type="match status" value="1"/>
</dbReference>
<dbReference type="RefSeq" id="WP_168662720.1">
    <property type="nucleotide sequence ID" value="NZ_CP051180.1"/>
</dbReference>
<dbReference type="Pfam" id="PF07859">
    <property type="entry name" value="Abhydrolase_3"/>
    <property type="match status" value="1"/>
</dbReference>
<evidence type="ECO:0000313" key="5">
    <source>
        <dbReference type="EMBL" id="QIZ78601.1"/>
    </source>
</evidence>
<dbReference type="KEGG" id="fes:HER31_17845"/>
<dbReference type="InterPro" id="IPR050300">
    <property type="entry name" value="GDXG_lipolytic_enzyme"/>
</dbReference>
<evidence type="ECO:0000256" key="1">
    <source>
        <dbReference type="ARBA" id="ARBA00010515"/>
    </source>
</evidence>
<evidence type="ECO:0000256" key="3">
    <source>
        <dbReference type="PROSITE-ProRule" id="PRU10038"/>
    </source>
</evidence>
<dbReference type="Proteomes" id="UP000501602">
    <property type="component" value="Chromosome"/>
</dbReference>
<dbReference type="EMBL" id="CP051180">
    <property type="protein sequence ID" value="QIZ78601.1"/>
    <property type="molecule type" value="Genomic_DNA"/>
</dbReference>
<dbReference type="PROSITE" id="PS01174">
    <property type="entry name" value="LIPASE_GDXG_SER"/>
    <property type="match status" value="1"/>
</dbReference>
<proteinExistence type="inferred from homology"/>
<dbReference type="AlphaFoldDB" id="A0A6H1UHP1"/>
<keyword evidence="2 5" id="KW-0378">Hydrolase</keyword>
<dbReference type="PANTHER" id="PTHR48081:SF8">
    <property type="entry name" value="ALPHA_BETA HYDROLASE FOLD-3 DOMAIN-CONTAINING PROTEIN-RELATED"/>
    <property type="match status" value="1"/>
</dbReference>
<evidence type="ECO:0000259" key="4">
    <source>
        <dbReference type="Pfam" id="PF07859"/>
    </source>
</evidence>
<dbReference type="PANTHER" id="PTHR48081">
    <property type="entry name" value="AB HYDROLASE SUPERFAMILY PROTEIN C4A8.06C"/>
    <property type="match status" value="1"/>
</dbReference>
<reference evidence="5 6" key="1">
    <citation type="submission" date="2020-04" db="EMBL/GenBank/DDBJ databases">
        <title>Ferrimonas sp. S7 isolated from sea water.</title>
        <authorList>
            <person name="Bae S.S."/>
            <person name="Baek K."/>
        </authorList>
    </citation>
    <scope>NUCLEOTIDE SEQUENCE [LARGE SCALE GENOMIC DNA]</scope>
    <source>
        <strain evidence="5 6">S7</strain>
    </source>
</reference>
<dbReference type="InterPro" id="IPR013094">
    <property type="entry name" value="AB_hydrolase_3"/>
</dbReference>
<dbReference type="InterPro" id="IPR033140">
    <property type="entry name" value="Lipase_GDXG_put_SER_AS"/>
</dbReference>
<evidence type="ECO:0000256" key="2">
    <source>
        <dbReference type="ARBA" id="ARBA00022801"/>
    </source>
</evidence>
<dbReference type="InterPro" id="IPR029058">
    <property type="entry name" value="AB_hydrolase_fold"/>
</dbReference>
<protein>
    <submittedName>
        <fullName evidence="5">Alpha/beta hydrolase</fullName>
    </submittedName>
</protein>
<dbReference type="GO" id="GO:0016787">
    <property type="term" value="F:hydrolase activity"/>
    <property type="evidence" value="ECO:0007669"/>
    <property type="project" value="UniProtKB-KW"/>
</dbReference>
<dbReference type="Gene3D" id="3.40.50.1820">
    <property type="entry name" value="alpha/beta hydrolase"/>
    <property type="match status" value="1"/>
</dbReference>
<feature type="active site" evidence="3">
    <location>
        <position position="188"/>
    </location>
</feature>
<organism evidence="5 6">
    <name type="scientific">Ferrimonas lipolytica</name>
    <dbReference type="NCBI Taxonomy" id="2724191"/>
    <lineage>
        <taxon>Bacteria</taxon>
        <taxon>Pseudomonadati</taxon>
        <taxon>Pseudomonadota</taxon>
        <taxon>Gammaproteobacteria</taxon>
        <taxon>Alteromonadales</taxon>
        <taxon>Ferrimonadaceae</taxon>
        <taxon>Ferrimonas</taxon>
    </lineage>
</organism>
<accession>A0A6H1UHP1</accession>
<comment type="similarity">
    <text evidence="1">Belongs to the 'GDXG' lipolytic enzyme family.</text>
</comment>
<evidence type="ECO:0000313" key="6">
    <source>
        <dbReference type="Proteomes" id="UP000501602"/>
    </source>
</evidence>
<feature type="domain" description="Alpha/beta hydrolase fold-3" evidence="4">
    <location>
        <begin position="110"/>
        <end position="316"/>
    </location>
</feature>
<name>A0A6H1UHP1_9GAMM</name>
<keyword evidence="6" id="KW-1185">Reference proteome</keyword>